<evidence type="ECO:0000256" key="1">
    <source>
        <dbReference type="SAM" id="MobiDB-lite"/>
    </source>
</evidence>
<dbReference type="InterPro" id="IPR050782">
    <property type="entry name" value="PP1_regulatory_subunit_3"/>
</dbReference>
<sequence length="374" mass="42450">MPSASRSDLMTLSYLPPSSSQLASSQLTQYFSGLQVGQSGGITNRGPIPLRSNGFVPMLPALGKCSSAPIPAQSILSAKSRNRSVERLESLEEVAQESPPRKEESMEDPAPVDKGCPYHSYGHHHRRSSLTKYPPILKNFFDYSNIAKKRVQFADDAGGDLAKIRVICDEWDGRIWVPEPQPRSDWILGKSSSDVTEEDLMVEVSEWQVNFSQPAADYIGFREKLEANFVGLENVIVKQNPDSFMGTVKVKNVSFKKDVFVRCTFNKWQTFIEFPCKFSTKASDGSDKYDTFSFEITIPTEAEEHDVIEFCIGFRTDGREHWDSNSGRNYQLITSQSQHRKSLEKHNDAYTINIQEAWSQFASWNHLDIHQPYW</sequence>
<dbReference type="GO" id="GO:0008157">
    <property type="term" value="F:protein phosphatase 1 binding"/>
    <property type="evidence" value="ECO:0007669"/>
    <property type="project" value="TreeGrafter"/>
</dbReference>
<organism evidence="3 4">
    <name type="scientific">Ramazzottius varieornatus</name>
    <name type="common">Water bear</name>
    <name type="synonym">Tardigrade</name>
    <dbReference type="NCBI Taxonomy" id="947166"/>
    <lineage>
        <taxon>Eukaryota</taxon>
        <taxon>Metazoa</taxon>
        <taxon>Ecdysozoa</taxon>
        <taxon>Tardigrada</taxon>
        <taxon>Eutardigrada</taxon>
        <taxon>Parachela</taxon>
        <taxon>Hypsibioidea</taxon>
        <taxon>Ramazzottiidae</taxon>
        <taxon>Ramazzottius</taxon>
    </lineage>
</organism>
<keyword evidence="4" id="KW-1185">Reference proteome</keyword>
<proteinExistence type="predicted"/>
<gene>
    <name evidence="3" type="primary">RvY_04962-1</name>
    <name evidence="3" type="synonym">RvY_04962.1</name>
    <name evidence="3" type="ORF">RvY_04962</name>
</gene>
<dbReference type="GO" id="GO:0000164">
    <property type="term" value="C:protein phosphatase type 1 complex"/>
    <property type="evidence" value="ECO:0007669"/>
    <property type="project" value="TreeGrafter"/>
</dbReference>
<dbReference type="InterPro" id="IPR038175">
    <property type="entry name" value="CBM21_dom_sf"/>
</dbReference>
<dbReference type="AlphaFoldDB" id="A0A1D1UZ53"/>
<evidence type="ECO:0000259" key="2">
    <source>
        <dbReference type="PROSITE" id="PS51159"/>
    </source>
</evidence>
<dbReference type="GO" id="GO:0005979">
    <property type="term" value="P:regulation of glycogen biosynthetic process"/>
    <property type="evidence" value="ECO:0007669"/>
    <property type="project" value="TreeGrafter"/>
</dbReference>
<dbReference type="InterPro" id="IPR005036">
    <property type="entry name" value="CBM21_dom"/>
</dbReference>
<name>A0A1D1UZ53_RAMVA</name>
<dbReference type="PROSITE" id="PS51159">
    <property type="entry name" value="CBM21"/>
    <property type="match status" value="1"/>
</dbReference>
<protein>
    <recommendedName>
        <fullName evidence="2">CBM21 domain-containing protein</fullName>
    </recommendedName>
</protein>
<reference evidence="3 4" key="1">
    <citation type="journal article" date="2016" name="Nat. Commun.">
        <title>Extremotolerant tardigrade genome and improved radiotolerance of human cultured cells by tardigrade-unique protein.</title>
        <authorList>
            <person name="Hashimoto T."/>
            <person name="Horikawa D.D."/>
            <person name="Saito Y."/>
            <person name="Kuwahara H."/>
            <person name="Kozuka-Hata H."/>
            <person name="Shin-I T."/>
            <person name="Minakuchi Y."/>
            <person name="Ohishi K."/>
            <person name="Motoyama A."/>
            <person name="Aizu T."/>
            <person name="Enomoto A."/>
            <person name="Kondo K."/>
            <person name="Tanaka S."/>
            <person name="Hara Y."/>
            <person name="Koshikawa S."/>
            <person name="Sagara H."/>
            <person name="Miura T."/>
            <person name="Yokobori S."/>
            <person name="Miyagawa K."/>
            <person name="Suzuki Y."/>
            <person name="Kubo T."/>
            <person name="Oyama M."/>
            <person name="Kohara Y."/>
            <person name="Fujiyama A."/>
            <person name="Arakawa K."/>
            <person name="Katayama T."/>
            <person name="Toyoda A."/>
            <person name="Kunieda T."/>
        </authorList>
    </citation>
    <scope>NUCLEOTIDE SEQUENCE [LARGE SCALE GENOMIC DNA]</scope>
    <source>
        <strain evidence="3 4">YOKOZUNA-1</strain>
    </source>
</reference>
<dbReference type="Gene3D" id="2.60.40.2440">
    <property type="entry name" value="Carbohydrate binding type-21 domain"/>
    <property type="match status" value="1"/>
</dbReference>
<accession>A0A1D1UZ53</accession>
<dbReference type="STRING" id="947166.A0A1D1UZ53"/>
<comment type="caution">
    <text evidence="3">The sequence shown here is derived from an EMBL/GenBank/DDBJ whole genome shotgun (WGS) entry which is preliminary data.</text>
</comment>
<dbReference type="OrthoDB" id="1881at2759"/>
<dbReference type="GO" id="GO:2001069">
    <property type="term" value="F:glycogen binding"/>
    <property type="evidence" value="ECO:0007669"/>
    <property type="project" value="TreeGrafter"/>
</dbReference>
<evidence type="ECO:0000313" key="3">
    <source>
        <dbReference type="EMBL" id="GAU92952.1"/>
    </source>
</evidence>
<feature type="domain" description="CBM21" evidence="2">
    <location>
        <begin position="222"/>
        <end position="333"/>
    </location>
</feature>
<dbReference type="Proteomes" id="UP000186922">
    <property type="component" value="Unassembled WGS sequence"/>
</dbReference>
<dbReference type="EMBL" id="BDGG01000002">
    <property type="protein sequence ID" value="GAU92952.1"/>
    <property type="molecule type" value="Genomic_DNA"/>
</dbReference>
<dbReference type="PANTHER" id="PTHR12307">
    <property type="entry name" value="PROTEIN PHOSPHATASE 1 REGULATORY SUBUNIT"/>
    <property type="match status" value="1"/>
</dbReference>
<feature type="region of interest" description="Disordered" evidence="1">
    <location>
        <begin position="87"/>
        <end position="111"/>
    </location>
</feature>
<evidence type="ECO:0000313" key="4">
    <source>
        <dbReference type="Proteomes" id="UP000186922"/>
    </source>
</evidence>
<dbReference type="PANTHER" id="PTHR12307:SF48">
    <property type="entry name" value="PROTEIN PHOSPHATASE 1 REGULATORY SUBUNIT"/>
    <property type="match status" value="1"/>
</dbReference>
<dbReference type="Pfam" id="PF03370">
    <property type="entry name" value="CBM_21"/>
    <property type="match status" value="1"/>
</dbReference>